<dbReference type="SUPFAM" id="SSF52096">
    <property type="entry name" value="ClpP/crotonase"/>
    <property type="match status" value="1"/>
</dbReference>
<feature type="domain" description="Tail specific protease" evidence="3">
    <location>
        <begin position="360"/>
        <end position="426"/>
    </location>
</feature>
<feature type="transmembrane region" description="Helical" evidence="1">
    <location>
        <begin position="697"/>
        <end position="718"/>
    </location>
</feature>
<feature type="chain" id="PRO_5045083671" evidence="2">
    <location>
        <begin position="25"/>
        <end position="780"/>
    </location>
</feature>
<gene>
    <name evidence="4" type="ORF">M0813_06074</name>
</gene>
<keyword evidence="1" id="KW-1133">Transmembrane helix</keyword>
<dbReference type="InterPro" id="IPR029045">
    <property type="entry name" value="ClpP/crotonase-like_dom_sf"/>
</dbReference>
<keyword evidence="1" id="KW-0812">Transmembrane</keyword>
<evidence type="ECO:0000313" key="5">
    <source>
        <dbReference type="Proteomes" id="UP001150062"/>
    </source>
</evidence>
<feature type="signal peptide" evidence="2">
    <location>
        <begin position="1"/>
        <end position="24"/>
    </location>
</feature>
<protein>
    <submittedName>
        <fullName evidence="4">Peptidase s41 family protein</fullName>
    </submittedName>
</protein>
<evidence type="ECO:0000313" key="4">
    <source>
        <dbReference type="EMBL" id="KAJ6231345.1"/>
    </source>
</evidence>
<dbReference type="Proteomes" id="UP001150062">
    <property type="component" value="Unassembled WGS sequence"/>
</dbReference>
<evidence type="ECO:0000256" key="1">
    <source>
        <dbReference type="SAM" id="Phobius"/>
    </source>
</evidence>
<evidence type="ECO:0000256" key="2">
    <source>
        <dbReference type="SAM" id="SignalP"/>
    </source>
</evidence>
<comment type="caution">
    <text evidence="4">The sequence shown here is derived from an EMBL/GenBank/DDBJ whole genome shotgun (WGS) entry which is preliminary data.</text>
</comment>
<dbReference type="EMBL" id="JAOAOG010000301">
    <property type="protein sequence ID" value="KAJ6231345.1"/>
    <property type="molecule type" value="Genomic_DNA"/>
</dbReference>
<keyword evidence="5" id="KW-1185">Reference proteome</keyword>
<dbReference type="Gene3D" id="3.90.226.10">
    <property type="entry name" value="2-enoyl-CoA Hydratase, Chain A, domain 1"/>
    <property type="match status" value="1"/>
</dbReference>
<dbReference type="PANTHER" id="PTHR37049">
    <property type="entry name" value="PEPTIDASE S41 FAMILY PROTEIN"/>
    <property type="match status" value="1"/>
</dbReference>
<organism evidence="4 5">
    <name type="scientific">Anaeramoeba flamelloides</name>
    <dbReference type="NCBI Taxonomy" id="1746091"/>
    <lineage>
        <taxon>Eukaryota</taxon>
        <taxon>Metamonada</taxon>
        <taxon>Anaeramoebidae</taxon>
        <taxon>Anaeramoeba</taxon>
    </lineage>
</organism>
<evidence type="ECO:0000259" key="3">
    <source>
        <dbReference type="Pfam" id="PF03572"/>
    </source>
</evidence>
<name>A0ABQ8XG99_9EUKA</name>
<dbReference type="InterPro" id="IPR052766">
    <property type="entry name" value="S41A_metabolite_peptidase"/>
</dbReference>
<keyword evidence="2" id="KW-0732">Signal</keyword>
<dbReference type="PANTHER" id="PTHR37049:SF4">
    <property type="entry name" value="RHODANESE DOMAIN-CONTAINING PROTEIN"/>
    <property type="match status" value="1"/>
</dbReference>
<sequence length="780" mass="90608">MIQSTNLFQLFCFVSIVLFLFVSSQDDCTYRSYTLIKYDQLKSCLSSVEDDDLNREKVVNTTLGVLEQYAFLETNRDSGSPFNIQVDLRAELLKINATKHDSDFEMHNSINKLLSSLHDPHTMYIKPYCYSLLYIMNPFTIKVTPNEITTLNPIVTISGSNFNNSSVFVSEYLKLTGIDVEPYFGKQIQEIDGMDAWDYIVQEATPNWISKDLSARINEYITHDFSAIPLAYGGIPSSSTFKLKIEDKEIDFEYFGFSVHNQTNTTHFREECYSGIKSYNKKKRNFKNTNLKLEQDRVKYPHLEKRKLHNLISENSPFNSIIEKTGISEEESKINIIYPKESEIEFSVYTTTYPVIGTVDYGIIRIYSFSLQDEAGYEGFKNMIEKSYDYMYENCIRYLILDLRDNGGGSIDLGYQLFYYIFENQKEKLTPKIGNYDLIHSKLHDELFEKCADNDKCYNDKSIPTTPKYWYDKDENQFETIDWYSPGKKYSRGGVEQSYSNLFHENVDLSWENKNKLFFDQEHLILLSDGICGSTCAVFSSKIFQNNLANTVTIGGDADMKNKASLISFPGGQVFDNDIFQLFESYYLYHYDITLENMFDEYPSDQSLSFTWREIYPMDKDPTGENPTPTEFIFYPSDHRINTWDFDNDELIMNKTVYYFPMEPIPSPCPYPSPSPSPTNEKIIAKSKQVKSMEFKLFVSAIVLIALIVFVVVIVWGLKYNHNSKMKTTHQLVFDIDEENEDGFGFELESSSDNFENQEEKILNKKTTNKQNQLLDEENK</sequence>
<keyword evidence="1" id="KW-0472">Membrane</keyword>
<reference evidence="4" key="1">
    <citation type="submission" date="2022-08" db="EMBL/GenBank/DDBJ databases">
        <title>Novel sulfate-reducing endosymbionts in the free-living metamonad Anaeramoeba.</title>
        <authorList>
            <person name="Jerlstrom-Hultqvist J."/>
            <person name="Cepicka I."/>
            <person name="Gallot-Lavallee L."/>
            <person name="Salas-Leiva D."/>
            <person name="Curtis B.A."/>
            <person name="Zahonova K."/>
            <person name="Pipaliya S."/>
            <person name="Dacks J."/>
            <person name="Roger A.J."/>
        </authorList>
    </citation>
    <scope>NUCLEOTIDE SEQUENCE</scope>
    <source>
        <strain evidence="4">Schooner1</strain>
    </source>
</reference>
<accession>A0ABQ8XG99</accession>
<dbReference type="Pfam" id="PF03572">
    <property type="entry name" value="Peptidase_S41"/>
    <property type="match status" value="1"/>
</dbReference>
<proteinExistence type="predicted"/>
<dbReference type="InterPro" id="IPR005151">
    <property type="entry name" value="Tail-specific_protease"/>
</dbReference>